<gene>
    <name evidence="2" type="ORF">HD842_003253</name>
</gene>
<feature type="compositionally biased region" description="Polar residues" evidence="1">
    <location>
        <begin position="42"/>
        <end position="59"/>
    </location>
</feature>
<name>A0A7W9X278_9BURK</name>
<organism evidence="2 3">
    <name type="scientific">Massilia aurea</name>
    <dbReference type="NCBI Taxonomy" id="373040"/>
    <lineage>
        <taxon>Bacteria</taxon>
        <taxon>Pseudomonadati</taxon>
        <taxon>Pseudomonadota</taxon>
        <taxon>Betaproteobacteria</taxon>
        <taxon>Burkholderiales</taxon>
        <taxon>Oxalobacteraceae</taxon>
        <taxon>Telluria group</taxon>
        <taxon>Massilia</taxon>
    </lineage>
</organism>
<evidence type="ECO:0000313" key="3">
    <source>
        <dbReference type="Proteomes" id="UP000540787"/>
    </source>
</evidence>
<dbReference type="AlphaFoldDB" id="A0A7W9X278"/>
<protein>
    <submittedName>
        <fullName evidence="2">Uncharacterized protein</fullName>
    </submittedName>
</protein>
<comment type="caution">
    <text evidence="2">The sequence shown here is derived from an EMBL/GenBank/DDBJ whole genome shotgun (WGS) entry which is preliminary data.</text>
</comment>
<evidence type="ECO:0000313" key="2">
    <source>
        <dbReference type="EMBL" id="MBB6135095.1"/>
    </source>
</evidence>
<dbReference type="Proteomes" id="UP000540787">
    <property type="component" value="Unassembled WGS sequence"/>
</dbReference>
<reference evidence="2 3" key="1">
    <citation type="submission" date="2020-08" db="EMBL/GenBank/DDBJ databases">
        <title>The Agave Microbiome: Exploring the role of microbial communities in plant adaptations to desert environments.</title>
        <authorList>
            <person name="Partida-Martinez L.P."/>
        </authorList>
    </citation>
    <scope>NUCLEOTIDE SEQUENCE [LARGE SCALE GENOMIC DNA]</scope>
    <source>
        <strain evidence="2 3">AT3.2</strain>
    </source>
</reference>
<accession>A0A7W9X278</accession>
<dbReference type="EMBL" id="JACHBX010000003">
    <property type="protein sequence ID" value="MBB6135095.1"/>
    <property type="molecule type" value="Genomic_DNA"/>
</dbReference>
<feature type="region of interest" description="Disordered" evidence="1">
    <location>
        <begin position="1"/>
        <end position="106"/>
    </location>
</feature>
<proteinExistence type="predicted"/>
<keyword evidence="3" id="KW-1185">Reference proteome</keyword>
<sequence length="106" mass="10362">MNNDNTNAPKDTGLRDGGPDSYAGFVANDADGDSSIGHPAKGTSQSGINSNFAKASPESNVGPAGAPQASHGQATGDVPGGSRPKAPGEPDGEAADGGTDTPTRQD</sequence>
<dbReference type="RefSeq" id="WP_183555744.1">
    <property type="nucleotide sequence ID" value="NZ_JACHBX010000003.1"/>
</dbReference>
<evidence type="ECO:0000256" key="1">
    <source>
        <dbReference type="SAM" id="MobiDB-lite"/>
    </source>
</evidence>